<evidence type="ECO:0000256" key="4">
    <source>
        <dbReference type="SAM" id="SignalP"/>
    </source>
</evidence>
<dbReference type="PROSITE" id="PS00639">
    <property type="entry name" value="THIOL_PROTEASE_HIS"/>
    <property type="match status" value="1"/>
</dbReference>
<dbReference type="SMART" id="SM00848">
    <property type="entry name" value="Inhibitor_I29"/>
    <property type="match status" value="1"/>
</dbReference>
<dbReference type="Pfam" id="PF00112">
    <property type="entry name" value="Peptidase_C1"/>
    <property type="match status" value="1"/>
</dbReference>
<gene>
    <name evidence="7" type="ORF">TrST_g10033</name>
</gene>
<dbReference type="InterPro" id="IPR000169">
    <property type="entry name" value="Pept_cys_AS"/>
</dbReference>
<keyword evidence="3" id="KW-1015">Disulfide bond</keyword>
<proteinExistence type="inferred from homology"/>
<evidence type="ECO:0000313" key="8">
    <source>
        <dbReference type="Proteomes" id="UP001165085"/>
    </source>
</evidence>
<evidence type="ECO:0000259" key="6">
    <source>
        <dbReference type="SMART" id="SM00848"/>
    </source>
</evidence>
<dbReference type="SUPFAM" id="SSF54001">
    <property type="entry name" value="Cysteine proteinases"/>
    <property type="match status" value="1"/>
</dbReference>
<organism evidence="7 8">
    <name type="scientific">Triparma strigata</name>
    <dbReference type="NCBI Taxonomy" id="1606541"/>
    <lineage>
        <taxon>Eukaryota</taxon>
        <taxon>Sar</taxon>
        <taxon>Stramenopiles</taxon>
        <taxon>Ochrophyta</taxon>
        <taxon>Bolidophyceae</taxon>
        <taxon>Parmales</taxon>
        <taxon>Triparmaceae</taxon>
        <taxon>Triparma</taxon>
    </lineage>
</organism>
<keyword evidence="4" id="KW-0732">Signal</keyword>
<dbReference type="Gene3D" id="3.90.70.10">
    <property type="entry name" value="Cysteine proteinases"/>
    <property type="match status" value="1"/>
</dbReference>
<sequence>MKFSLLFSTFLVQSATGLDAHDASDVSYKALDFENPAELISEKESEFLSSAPPLLATKLLSPILGIMDIAREFMAGDVEIKIVLEEEESKEGKEEFEYGVDCVIGRFVEWEKTTGNLNYDNACTACSIIHPSLPFNERSRRFSIWRSHDDFIRSHNEQIPKPSYTLGHNQFSHLTEHEWLKMFSLGMYSDHVVKGDNVDLEKNDNLSEEMRNLRSLRTPRSVDWRDHGAVTPVKDQGQCGSCWAFSAVGAIEGAYAISKSLSTPQSFSEQMLVDCDSADYGCGGGLMDYAFEWEEKEGGLCTENDYSYTSGKSGRAGTCSDDSCEIVEGSGLYNFTDVKANSPKAMMEALAMQPVSIAIEADQLGFRFYKDGVFNAPCGTGLDHGVLAVGYGSYVPDEDSTFPPWNRKQDYWLVKNSWGTTWGQEGYIMLKRDDEEDSEGQCGILMQASYPDIQ</sequence>
<dbReference type="PRINTS" id="PR00705">
    <property type="entry name" value="PAPAIN"/>
</dbReference>
<dbReference type="CDD" id="cd02248">
    <property type="entry name" value="Peptidase_C1A"/>
    <property type="match status" value="1"/>
</dbReference>
<feature type="signal peptide" evidence="4">
    <location>
        <begin position="1"/>
        <end position="17"/>
    </location>
</feature>
<dbReference type="GO" id="GO:0006508">
    <property type="term" value="P:proteolysis"/>
    <property type="evidence" value="ECO:0007669"/>
    <property type="project" value="InterPro"/>
</dbReference>
<dbReference type="InterPro" id="IPR000668">
    <property type="entry name" value="Peptidase_C1A_C"/>
</dbReference>
<dbReference type="InterPro" id="IPR038765">
    <property type="entry name" value="Papain-like_cys_pep_sf"/>
</dbReference>
<feature type="domain" description="Peptidase C1A papain C-terminal" evidence="5">
    <location>
        <begin position="218"/>
        <end position="452"/>
    </location>
</feature>
<dbReference type="PROSITE" id="PS00640">
    <property type="entry name" value="THIOL_PROTEASE_ASN"/>
    <property type="match status" value="1"/>
</dbReference>
<reference evidence="8" key="1">
    <citation type="journal article" date="2023" name="Commun. Biol.">
        <title>Genome analysis of Parmales, the sister group of diatoms, reveals the evolutionary specialization of diatoms from phago-mixotrophs to photoautotrophs.</title>
        <authorList>
            <person name="Ban H."/>
            <person name="Sato S."/>
            <person name="Yoshikawa S."/>
            <person name="Yamada K."/>
            <person name="Nakamura Y."/>
            <person name="Ichinomiya M."/>
            <person name="Sato N."/>
            <person name="Blanc-Mathieu R."/>
            <person name="Endo H."/>
            <person name="Kuwata A."/>
            <person name="Ogata H."/>
        </authorList>
    </citation>
    <scope>NUCLEOTIDE SEQUENCE [LARGE SCALE GENOMIC DNA]</scope>
    <source>
        <strain evidence="8">NIES 3701</strain>
    </source>
</reference>
<dbReference type="InterPro" id="IPR013201">
    <property type="entry name" value="Prot_inhib_I29"/>
</dbReference>
<dbReference type="InterPro" id="IPR025661">
    <property type="entry name" value="Pept_asp_AS"/>
</dbReference>
<dbReference type="PROSITE" id="PS00139">
    <property type="entry name" value="THIOL_PROTEASE_CYS"/>
    <property type="match status" value="1"/>
</dbReference>
<name>A0A9W7BB48_9STRA</name>
<comment type="similarity">
    <text evidence="1">Belongs to the peptidase C1 family.</text>
</comment>
<evidence type="ECO:0000313" key="7">
    <source>
        <dbReference type="EMBL" id="GMH82915.1"/>
    </source>
</evidence>
<protein>
    <recommendedName>
        <fullName evidence="9">Peptidase C1A papain C-terminal domain-containing protein</fullName>
    </recommendedName>
</protein>
<dbReference type="FunFam" id="3.90.70.10:FF:000332">
    <property type="entry name" value="Cathepsin L1"/>
    <property type="match status" value="1"/>
</dbReference>
<evidence type="ECO:0000259" key="5">
    <source>
        <dbReference type="SMART" id="SM00645"/>
    </source>
</evidence>
<dbReference type="PANTHER" id="PTHR12411">
    <property type="entry name" value="CYSTEINE PROTEASE FAMILY C1-RELATED"/>
    <property type="match status" value="1"/>
</dbReference>
<dbReference type="InterPro" id="IPR013128">
    <property type="entry name" value="Peptidase_C1A"/>
</dbReference>
<dbReference type="AlphaFoldDB" id="A0A9W7BB48"/>
<dbReference type="InterPro" id="IPR039417">
    <property type="entry name" value="Peptidase_C1A_papain-like"/>
</dbReference>
<keyword evidence="8" id="KW-1185">Reference proteome</keyword>
<evidence type="ECO:0008006" key="9">
    <source>
        <dbReference type="Google" id="ProtNLM"/>
    </source>
</evidence>
<dbReference type="InterPro" id="IPR025660">
    <property type="entry name" value="Pept_his_AS"/>
</dbReference>
<dbReference type="EMBL" id="BRXY01000276">
    <property type="protein sequence ID" value="GMH82915.1"/>
    <property type="molecule type" value="Genomic_DNA"/>
</dbReference>
<dbReference type="OrthoDB" id="10253408at2759"/>
<feature type="chain" id="PRO_5040865867" description="Peptidase C1A papain C-terminal domain-containing protein" evidence="4">
    <location>
        <begin position="18"/>
        <end position="454"/>
    </location>
</feature>
<dbReference type="GO" id="GO:0008234">
    <property type="term" value="F:cysteine-type peptidase activity"/>
    <property type="evidence" value="ECO:0007669"/>
    <property type="project" value="InterPro"/>
</dbReference>
<keyword evidence="2" id="KW-0865">Zymogen</keyword>
<evidence type="ECO:0000256" key="1">
    <source>
        <dbReference type="ARBA" id="ARBA00008455"/>
    </source>
</evidence>
<comment type="caution">
    <text evidence="7">The sequence shown here is derived from an EMBL/GenBank/DDBJ whole genome shotgun (WGS) entry which is preliminary data.</text>
</comment>
<evidence type="ECO:0000256" key="3">
    <source>
        <dbReference type="ARBA" id="ARBA00023157"/>
    </source>
</evidence>
<evidence type="ECO:0000256" key="2">
    <source>
        <dbReference type="ARBA" id="ARBA00023145"/>
    </source>
</evidence>
<feature type="domain" description="Cathepsin propeptide inhibitor" evidence="6">
    <location>
        <begin position="107"/>
        <end position="179"/>
    </location>
</feature>
<dbReference type="Proteomes" id="UP001165085">
    <property type="component" value="Unassembled WGS sequence"/>
</dbReference>
<dbReference type="SMART" id="SM00645">
    <property type="entry name" value="Pept_C1"/>
    <property type="match status" value="1"/>
</dbReference>
<accession>A0A9W7BB48</accession>
<dbReference type="Pfam" id="PF08246">
    <property type="entry name" value="Inhibitor_I29"/>
    <property type="match status" value="1"/>
</dbReference>